<gene>
    <name evidence="10" type="primary">WLIM1_2</name>
    <name evidence="10" type="ORF">CFP56_030710</name>
</gene>
<dbReference type="EMBL" id="PKMF04000512">
    <property type="protein sequence ID" value="KAK7827948.1"/>
    <property type="molecule type" value="Genomic_DNA"/>
</dbReference>
<name>A0AAW0JN51_QUESU</name>
<dbReference type="GO" id="GO:0005856">
    <property type="term" value="C:cytoskeleton"/>
    <property type="evidence" value="ECO:0007669"/>
    <property type="project" value="UniProtKB-SubCell"/>
</dbReference>
<evidence type="ECO:0000256" key="1">
    <source>
        <dbReference type="ARBA" id="ARBA00004245"/>
    </source>
</evidence>
<evidence type="ECO:0000313" key="10">
    <source>
        <dbReference type="EMBL" id="KAK7827948.1"/>
    </source>
</evidence>
<dbReference type="InterPro" id="IPR001781">
    <property type="entry name" value="Znf_LIM"/>
</dbReference>
<dbReference type="PROSITE" id="PS00478">
    <property type="entry name" value="LIM_DOMAIN_1"/>
    <property type="match status" value="1"/>
</dbReference>
<protein>
    <submittedName>
        <fullName evidence="10">Lim domain-containing protein wlim1</fullName>
    </submittedName>
</protein>
<evidence type="ECO:0000256" key="8">
    <source>
        <dbReference type="PROSITE-ProRule" id="PRU00125"/>
    </source>
</evidence>
<reference evidence="10 11" key="1">
    <citation type="journal article" date="2018" name="Sci. Data">
        <title>The draft genome sequence of cork oak.</title>
        <authorList>
            <person name="Ramos A.M."/>
            <person name="Usie A."/>
            <person name="Barbosa P."/>
            <person name="Barros P.M."/>
            <person name="Capote T."/>
            <person name="Chaves I."/>
            <person name="Simoes F."/>
            <person name="Abreu I."/>
            <person name="Carrasquinho I."/>
            <person name="Faro C."/>
            <person name="Guimaraes J.B."/>
            <person name="Mendonca D."/>
            <person name="Nobrega F."/>
            <person name="Rodrigues L."/>
            <person name="Saibo N.J.M."/>
            <person name="Varela M.C."/>
            <person name="Egas C."/>
            <person name="Matos J."/>
            <person name="Miguel C.M."/>
            <person name="Oliveira M.M."/>
            <person name="Ricardo C.P."/>
            <person name="Goncalves S."/>
        </authorList>
    </citation>
    <scope>NUCLEOTIDE SEQUENCE [LARGE SCALE GENOMIC DNA]</scope>
    <source>
        <strain evidence="11">cv. HL8</strain>
    </source>
</reference>
<dbReference type="Pfam" id="PF00412">
    <property type="entry name" value="LIM"/>
    <property type="match status" value="1"/>
</dbReference>
<evidence type="ECO:0000313" key="11">
    <source>
        <dbReference type="Proteomes" id="UP000237347"/>
    </source>
</evidence>
<dbReference type="Proteomes" id="UP000237347">
    <property type="component" value="Unassembled WGS sequence"/>
</dbReference>
<comment type="caution">
    <text evidence="10">The sequence shown here is derived from an EMBL/GenBank/DDBJ whole genome shotgun (WGS) entry which is preliminary data.</text>
</comment>
<dbReference type="PROSITE" id="PS50023">
    <property type="entry name" value="LIM_DOMAIN_2"/>
    <property type="match status" value="1"/>
</dbReference>
<keyword evidence="7" id="KW-0963">Cytoplasm</keyword>
<evidence type="ECO:0000256" key="7">
    <source>
        <dbReference type="ARBA" id="ARBA00023212"/>
    </source>
</evidence>
<keyword evidence="6" id="KW-0009">Actin-binding</keyword>
<keyword evidence="5 8" id="KW-0440">LIM domain</keyword>
<evidence type="ECO:0000256" key="4">
    <source>
        <dbReference type="ARBA" id="ARBA00022833"/>
    </source>
</evidence>
<accession>A0AAW0JN51</accession>
<dbReference type="Gene3D" id="2.10.110.10">
    <property type="entry name" value="Cysteine Rich Protein"/>
    <property type="match status" value="1"/>
</dbReference>
<proteinExistence type="predicted"/>
<organism evidence="10 11">
    <name type="scientific">Quercus suber</name>
    <name type="common">Cork oak</name>
    <dbReference type="NCBI Taxonomy" id="58331"/>
    <lineage>
        <taxon>Eukaryota</taxon>
        <taxon>Viridiplantae</taxon>
        <taxon>Streptophyta</taxon>
        <taxon>Embryophyta</taxon>
        <taxon>Tracheophyta</taxon>
        <taxon>Spermatophyta</taxon>
        <taxon>Magnoliopsida</taxon>
        <taxon>eudicotyledons</taxon>
        <taxon>Gunneridae</taxon>
        <taxon>Pentapetalae</taxon>
        <taxon>rosids</taxon>
        <taxon>fabids</taxon>
        <taxon>Fagales</taxon>
        <taxon>Fagaceae</taxon>
        <taxon>Quercus</taxon>
    </lineage>
</organism>
<keyword evidence="11" id="KW-1185">Reference proteome</keyword>
<comment type="subcellular location">
    <subcellularLocation>
        <location evidence="1">Cytoplasm</location>
        <location evidence="1">Cytoskeleton</location>
    </subcellularLocation>
</comment>
<keyword evidence="3 8" id="KW-0479">Metal-binding</keyword>
<dbReference type="AlphaFoldDB" id="A0AAW0JN51"/>
<keyword evidence="7" id="KW-0206">Cytoskeleton</keyword>
<feature type="domain" description="LIM zinc-binding" evidence="9">
    <location>
        <begin position="43"/>
        <end position="82"/>
    </location>
</feature>
<evidence type="ECO:0000256" key="3">
    <source>
        <dbReference type="ARBA" id="ARBA00022723"/>
    </source>
</evidence>
<dbReference type="GO" id="GO:0051017">
    <property type="term" value="P:actin filament bundle assembly"/>
    <property type="evidence" value="ECO:0007669"/>
    <property type="project" value="UniProtKB-ARBA"/>
</dbReference>
<dbReference type="GO" id="GO:0046872">
    <property type="term" value="F:metal ion binding"/>
    <property type="evidence" value="ECO:0007669"/>
    <property type="project" value="UniProtKB-KW"/>
</dbReference>
<comment type="subunit">
    <text evidence="2">Interacts with F-actin.</text>
</comment>
<evidence type="ECO:0000256" key="6">
    <source>
        <dbReference type="ARBA" id="ARBA00023203"/>
    </source>
</evidence>
<dbReference type="GO" id="GO:0051015">
    <property type="term" value="F:actin filament binding"/>
    <property type="evidence" value="ECO:0007669"/>
    <property type="project" value="UniProtKB-ARBA"/>
</dbReference>
<evidence type="ECO:0000256" key="5">
    <source>
        <dbReference type="ARBA" id="ARBA00023038"/>
    </source>
</evidence>
<evidence type="ECO:0000259" key="9">
    <source>
        <dbReference type="PROSITE" id="PS50023"/>
    </source>
</evidence>
<dbReference type="PANTHER" id="PTHR24206">
    <property type="entry name" value="OS06G0237300 PROTEIN"/>
    <property type="match status" value="1"/>
</dbReference>
<sequence>MYLSYAYVEMLKDTLIQETRIKSHHISGFGRFLGMTTFAGTTQKCKACEKTVYLVDQLTADSKVYHKACFRCHHCKGTLKVA</sequence>
<dbReference type="SUPFAM" id="SSF57716">
    <property type="entry name" value="Glucocorticoid receptor-like (DNA-binding domain)"/>
    <property type="match status" value="1"/>
</dbReference>
<keyword evidence="4 8" id="KW-0862">Zinc</keyword>
<evidence type="ECO:0000256" key="2">
    <source>
        <dbReference type="ARBA" id="ARBA00011385"/>
    </source>
</evidence>